<dbReference type="InterPro" id="IPR021804">
    <property type="entry name" value="DUF3375"/>
</dbReference>
<reference evidence="1" key="1">
    <citation type="submission" date="2009-08" db="EMBL/GenBank/DDBJ databases">
        <authorList>
            <consortium name="US DOE Joint Genome Institute"/>
            <person name="Lucas S."/>
            <person name="Copeland A."/>
            <person name="Lapidus A."/>
            <person name="Glavina del Rio T."/>
            <person name="Dalin E."/>
            <person name="Tice H."/>
            <person name="Bruce D."/>
            <person name="Barry K."/>
            <person name="Pitluck S."/>
            <person name="Lowry S."/>
            <person name="Larimer F."/>
            <person name="Land M."/>
            <person name="Hauser L."/>
            <person name="Kyrpides N."/>
            <person name="Ivanova N."/>
            <person name="McMahon K.D."/>
            <person name="Hugenholtz P."/>
        </authorList>
    </citation>
    <scope>NUCLEOTIDE SEQUENCE</scope>
    <source>
        <strain evidence="1">UW-1</strain>
    </source>
</reference>
<evidence type="ECO:0000313" key="1">
    <source>
        <dbReference type="EMBL" id="ACV36496.1"/>
    </source>
</evidence>
<gene>
    <name evidence="1" type="ordered locus">CAP2UW1_3226</name>
</gene>
<dbReference type="HOGENOM" id="CLU_031117_0_0_4"/>
<name>C7RVM3_ACCRE</name>
<protein>
    <submittedName>
        <fullName evidence="1">Conserved hypothetical cytosolic protein</fullName>
    </submittedName>
</protein>
<dbReference type="KEGG" id="app:CAP2UW1_3226"/>
<dbReference type="EMBL" id="CP001715">
    <property type="protein sequence ID" value="ACV36496.1"/>
    <property type="molecule type" value="Genomic_DNA"/>
</dbReference>
<accession>C7RVM3</accession>
<dbReference type="STRING" id="522306.CAP2UW1_3226"/>
<dbReference type="eggNOG" id="COG4942">
    <property type="taxonomic scope" value="Bacteria"/>
</dbReference>
<organism evidence="1">
    <name type="scientific">Accumulibacter regalis</name>
    <dbReference type="NCBI Taxonomy" id="522306"/>
    <lineage>
        <taxon>Bacteria</taxon>
        <taxon>Pseudomonadati</taxon>
        <taxon>Pseudomonadota</taxon>
        <taxon>Betaproteobacteria</taxon>
        <taxon>Candidatus Accumulibacter</taxon>
    </lineage>
</organism>
<dbReference type="Pfam" id="PF11855">
    <property type="entry name" value="DUF3375"/>
    <property type="match status" value="1"/>
</dbReference>
<reference evidence="1" key="2">
    <citation type="submission" date="2009-09" db="EMBL/GenBank/DDBJ databases">
        <title>Complete sequence of chromosome of Candidatus Accumulibacter phosphatis clade IIA str. UW-1.</title>
        <authorList>
            <consortium name="US DOE Joint Genome Institute"/>
            <person name="Martin H.G."/>
            <person name="Ivanova N."/>
            <person name="Kunin V."/>
            <person name="Warnecke F."/>
            <person name="Barry K."/>
            <person name="He S."/>
            <person name="Salamov A."/>
            <person name="Szeto E."/>
            <person name="Dalin E."/>
            <person name="Pangilinan J.L."/>
            <person name="Lapidus A."/>
            <person name="Lowry S."/>
            <person name="Kyrpides N.C."/>
            <person name="McMahon K.D."/>
            <person name="Hugenholtz P."/>
        </authorList>
    </citation>
    <scope>NUCLEOTIDE SEQUENCE [LARGE SCALE GENOMIC DNA]</scope>
    <source>
        <strain evidence="1">UW-1</strain>
    </source>
</reference>
<dbReference type="OrthoDB" id="138803at2"/>
<dbReference type="AlphaFoldDB" id="C7RVM3"/>
<proteinExistence type="predicted"/>
<sequence length="485" mass="55328">MTLDYATLELLRQSHPAWRLLRSEHAPLVASFLQRVFIVPNVRVITQADLAEALEDELFVLRDRLGAQAFPKSALDYLNDWAANDKGWLRKFYAQASDEPHFDLMPATEKAIAWLGTLAERSFVGTESRLLTLFELLKQMSEGSETDPEARIAELHRRRDEIDAEIARVLSGDLPLLDDSALRDRFQQFVAMARELLADFREVEHNFRRLDRRVRERIALWEGAKGALLEEIMGERDAISDSDQGKSFRAFWDFLMSSRRQDELTALLERVLTLPAVAELRPDARTRRVHYDWLEAGEHTQRTVAQLSQQLRRFLDDQAWLENRRIMDILHGIEAKALALRETPPAGEVMSIADTAAAIELPMERPLYSPPIKPSIADLELESADDDEVDAAVLFSQVVVDRAQLVRHIRQALQERSQVSLRELCETRPLEHGLAELVAYLHLAGDSFKSVVDEGVNELIVWSGTTADGQPYARQARLPRVIFVR</sequence>